<dbReference type="HOGENOM" id="CLU_2970881_0_0_0"/>
<accession>D8PHT9</accession>
<evidence type="ECO:0000313" key="2">
    <source>
        <dbReference type="Proteomes" id="UP000001660"/>
    </source>
</evidence>
<dbReference type="AlphaFoldDB" id="D8PHT9"/>
<name>D8PHT9_9BACT</name>
<dbReference type="STRING" id="330214.NIDE3132"/>
<sequence length="58" mass="6229">MIDAGNFSLAARLRGVHATRSGVLETNRFRHRRDSLIGMKCGSRVSGAASDNSKGDPQ</sequence>
<dbReference type="EMBL" id="FP929003">
    <property type="protein sequence ID" value="CBK42826.1"/>
    <property type="molecule type" value="Genomic_DNA"/>
</dbReference>
<keyword evidence="2" id="KW-1185">Reference proteome</keyword>
<evidence type="ECO:0000313" key="1">
    <source>
        <dbReference type="EMBL" id="CBK42826.1"/>
    </source>
</evidence>
<organism evidence="1 2">
    <name type="scientific">Nitrospira defluvii</name>
    <dbReference type="NCBI Taxonomy" id="330214"/>
    <lineage>
        <taxon>Bacteria</taxon>
        <taxon>Pseudomonadati</taxon>
        <taxon>Nitrospirota</taxon>
        <taxon>Nitrospiria</taxon>
        <taxon>Nitrospirales</taxon>
        <taxon>Nitrospiraceae</taxon>
        <taxon>Nitrospira</taxon>
    </lineage>
</organism>
<dbReference type="Proteomes" id="UP000001660">
    <property type="component" value="Chromosome"/>
</dbReference>
<dbReference type="KEGG" id="nde:NIDE3132"/>
<gene>
    <name evidence="1" type="ORF">NIDE3132</name>
</gene>
<reference evidence="1 2" key="1">
    <citation type="journal article" date="2010" name="Proc. Natl. Acad. Sci. U.S.A.">
        <title>A Nitrospira metagenome illuminates the physiology and evolution of globally important nitrite-oxidizing bacteria.</title>
        <authorList>
            <person name="Lucker S."/>
            <person name="Wagner M."/>
            <person name="Maixner F."/>
            <person name="Pelletier E."/>
            <person name="Koch H."/>
            <person name="Vacherie B."/>
            <person name="Rattei T."/>
            <person name="Sinninghe Damste J."/>
            <person name="Spieck E."/>
            <person name="Le Paslier D."/>
            <person name="Daims H."/>
        </authorList>
    </citation>
    <scope>NUCLEOTIDE SEQUENCE [LARGE SCALE GENOMIC DNA]</scope>
</reference>
<protein>
    <submittedName>
        <fullName evidence="1">Uncharacterized protein</fullName>
    </submittedName>
</protein>
<proteinExistence type="predicted"/>